<comment type="caution">
    <text evidence="1">The sequence shown here is derived from an EMBL/GenBank/DDBJ whole genome shotgun (WGS) entry which is preliminary data.</text>
</comment>
<protein>
    <submittedName>
        <fullName evidence="1">Uncharacterized protein</fullName>
    </submittedName>
</protein>
<proteinExistence type="predicted"/>
<dbReference type="AlphaFoldDB" id="A0A109J0S5"/>
<name>A0A109J0S5_9HYPH</name>
<accession>A0A109J0S5</accession>
<reference evidence="1 2" key="1">
    <citation type="submission" date="2015-11" db="EMBL/GenBank/DDBJ databases">
        <title>Draft Genome Sequence of the Strain BR 10423 (Rhizobium sp.) isolated from nodules of Mimosa pudica.</title>
        <authorList>
            <person name="Barauna A.C."/>
            <person name="Zilli J.E."/>
            <person name="Simoes-Araujo J.L."/>
            <person name="Reis V.M."/>
            <person name="James E.K."/>
            <person name="Reis F.B.Jr."/>
            <person name="Rouws L.F."/>
            <person name="Passos S.R."/>
            <person name="Gois S.R."/>
        </authorList>
    </citation>
    <scope>NUCLEOTIDE SEQUENCE [LARGE SCALE GENOMIC DNA]</scope>
    <source>
        <strain evidence="1 2">BR10423</strain>
    </source>
</reference>
<organism evidence="1 2">
    <name type="scientific">Rhizobium altiplani</name>
    <dbReference type="NCBI Taxonomy" id="1864509"/>
    <lineage>
        <taxon>Bacteria</taxon>
        <taxon>Pseudomonadati</taxon>
        <taxon>Pseudomonadota</taxon>
        <taxon>Alphaproteobacteria</taxon>
        <taxon>Hyphomicrobiales</taxon>
        <taxon>Rhizobiaceae</taxon>
        <taxon>Rhizobium/Agrobacterium group</taxon>
        <taxon>Rhizobium</taxon>
    </lineage>
</organism>
<keyword evidence="2" id="KW-1185">Reference proteome</keyword>
<gene>
    <name evidence="1" type="ORF">AS026_26555</name>
</gene>
<dbReference type="Proteomes" id="UP000068164">
    <property type="component" value="Unassembled WGS sequence"/>
</dbReference>
<sequence>MQDTDFLILSRAVRQWYRYYDVDPDKEASRLLNHAAVKLFDQGHRSVEGIATVLIETYVGPWPSTVNAYRSPDPRGGPQSP</sequence>
<dbReference type="OrthoDB" id="8389895at2"/>
<evidence type="ECO:0000313" key="1">
    <source>
        <dbReference type="EMBL" id="KWV40229.1"/>
    </source>
</evidence>
<dbReference type="RefSeq" id="WP_062376381.1">
    <property type="nucleotide sequence ID" value="NZ_LNCD01000150.1"/>
</dbReference>
<evidence type="ECO:0000313" key="2">
    <source>
        <dbReference type="Proteomes" id="UP000068164"/>
    </source>
</evidence>
<dbReference type="EMBL" id="LNCD01000150">
    <property type="protein sequence ID" value="KWV40229.1"/>
    <property type="molecule type" value="Genomic_DNA"/>
</dbReference>